<dbReference type="AlphaFoldDB" id="A0A2I2G4J8"/>
<organism evidence="3 4">
    <name type="scientific">Aspergillus steynii IBT 23096</name>
    <dbReference type="NCBI Taxonomy" id="1392250"/>
    <lineage>
        <taxon>Eukaryota</taxon>
        <taxon>Fungi</taxon>
        <taxon>Dikarya</taxon>
        <taxon>Ascomycota</taxon>
        <taxon>Pezizomycotina</taxon>
        <taxon>Eurotiomycetes</taxon>
        <taxon>Eurotiomycetidae</taxon>
        <taxon>Eurotiales</taxon>
        <taxon>Aspergillaceae</taxon>
        <taxon>Aspergillus</taxon>
        <taxon>Aspergillus subgen. Circumdati</taxon>
    </lineage>
</organism>
<sequence length="624" mass="69239">MDPRLLDLQDQNSGEHQGVGSTDAPPLSNAHWNDFDEFIIDELPHVESQSGLSGLGPQAAGEIPAGDQPTMAREHIGAHSAGVPFDAHSLYHDSPLVTDSSFLPLTNLHGDQSLEDPTTSYLSDFSQGSGASHGLSHLPHSNILAPDTRTPESPQLSTARSPVPGYGSHVRGQVNANQGLPRRRSRYQLCRSGAAPVFIPNSMNAPDPMQRWQDSPPEDEPASMSAIANALKRQQTQDSRRGRSRSGSGANSPKHDAFRDYRRPKSTASSISGTSASSNQSASSSRSATSAGARNGLGPSKSHGRVRKTRRDQTKGPTGETHRLFCCTFCCDRFKTKYDWVRHEGSLHLNLRSWVCTPHGGSVVSSLTGRQHCAYCNALDPAEAHLEQHNNRACLDKTRTFRRKDHLVQHLRLTHHLDTIPLIDDWKIDSTAVTSRCGFCDHRLESWDERTEHLANHFRQGTTMDDWRGEHDFPSSVAAKVTNNLPPYLIGAESRTMVPFSATNSTVKDHFAQISSRADQVRPEETRAHETPLVSSFQQLQTNDVPLSTFAQILTSHLSRFARNQMEQGVLPTDEMFQQESRRVLYDSEDSWNQTVADNPEWLSDFRRQHLNKPQDTQPGIEDN</sequence>
<name>A0A2I2G4J8_9EURO</name>
<comment type="caution">
    <text evidence="3">The sequence shown here is derived from an EMBL/GenBank/DDBJ whole genome shotgun (WGS) entry which is preliminary data.</text>
</comment>
<dbReference type="OrthoDB" id="5399138at2759"/>
<dbReference type="GeneID" id="36561049"/>
<accession>A0A2I2G4J8</accession>
<gene>
    <name evidence="3" type="ORF">P170DRAFT_476475</name>
</gene>
<evidence type="ECO:0000313" key="4">
    <source>
        <dbReference type="Proteomes" id="UP000234275"/>
    </source>
</evidence>
<dbReference type="STRING" id="1392250.A0A2I2G4J8"/>
<protein>
    <recommendedName>
        <fullName evidence="2">C2H2-type domain-containing protein</fullName>
    </recommendedName>
</protein>
<dbReference type="EMBL" id="MSFO01000005">
    <property type="protein sequence ID" value="PLB47801.1"/>
    <property type="molecule type" value="Genomic_DNA"/>
</dbReference>
<dbReference type="InterPro" id="IPR013087">
    <property type="entry name" value="Znf_C2H2_type"/>
</dbReference>
<evidence type="ECO:0000259" key="2">
    <source>
        <dbReference type="PROSITE" id="PS00028"/>
    </source>
</evidence>
<feature type="region of interest" description="Disordered" evidence="1">
    <location>
        <begin position="198"/>
        <end position="319"/>
    </location>
</feature>
<evidence type="ECO:0000313" key="3">
    <source>
        <dbReference type="EMBL" id="PLB47801.1"/>
    </source>
</evidence>
<proteinExistence type="predicted"/>
<dbReference type="PROSITE" id="PS00028">
    <property type="entry name" value="ZINC_FINGER_C2H2_1"/>
    <property type="match status" value="1"/>
</dbReference>
<evidence type="ECO:0000256" key="1">
    <source>
        <dbReference type="SAM" id="MobiDB-lite"/>
    </source>
</evidence>
<feature type="region of interest" description="Disordered" evidence="1">
    <location>
        <begin position="1"/>
        <end position="30"/>
    </location>
</feature>
<feature type="compositionally biased region" description="Basic and acidic residues" evidence="1">
    <location>
        <begin position="253"/>
        <end position="263"/>
    </location>
</feature>
<dbReference type="RefSeq" id="XP_024703103.1">
    <property type="nucleotide sequence ID" value="XM_024853351.1"/>
</dbReference>
<dbReference type="Proteomes" id="UP000234275">
    <property type="component" value="Unassembled WGS sequence"/>
</dbReference>
<dbReference type="SMART" id="SM00355">
    <property type="entry name" value="ZnF_C2H2"/>
    <property type="match status" value="3"/>
</dbReference>
<dbReference type="VEuPathDB" id="FungiDB:P170DRAFT_476475"/>
<feature type="domain" description="C2H2-type" evidence="2">
    <location>
        <begin position="326"/>
        <end position="348"/>
    </location>
</feature>
<reference evidence="3 4" key="1">
    <citation type="submission" date="2016-12" db="EMBL/GenBank/DDBJ databases">
        <title>The genomes of Aspergillus section Nigri reveals drivers in fungal speciation.</title>
        <authorList>
            <consortium name="DOE Joint Genome Institute"/>
            <person name="Vesth T.C."/>
            <person name="Nybo J."/>
            <person name="Theobald S."/>
            <person name="Brandl J."/>
            <person name="Frisvad J.C."/>
            <person name="Nielsen K.F."/>
            <person name="Lyhne E.K."/>
            <person name="Kogle M.E."/>
            <person name="Kuo A."/>
            <person name="Riley R."/>
            <person name="Clum A."/>
            <person name="Nolan M."/>
            <person name="Lipzen A."/>
            <person name="Salamov A."/>
            <person name="Henrissat B."/>
            <person name="Wiebenga A."/>
            <person name="De Vries R.P."/>
            <person name="Grigoriev I.V."/>
            <person name="Mortensen U.H."/>
            <person name="Andersen M.R."/>
            <person name="Baker S.E."/>
        </authorList>
    </citation>
    <scope>NUCLEOTIDE SEQUENCE [LARGE SCALE GENOMIC DNA]</scope>
    <source>
        <strain evidence="3 4">IBT 23096</strain>
    </source>
</reference>
<feature type="compositionally biased region" description="Polar residues" evidence="1">
    <location>
        <begin position="151"/>
        <end position="160"/>
    </location>
</feature>
<feature type="compositionally biased region" description="Low complexity" evidence="1">
    <location>
        <begin position="266"/>
        <end position="296"/>
    </location>
</feature>
<feature type="region of interest" description="Disordered" evidence="1">
    <location>
        <begin position="125"/>
        <end position="184"/>
    </location>
</feature>
<keyword evidence="4" id="KW-1185">Reference proteome</keyword>